<dbReference type="EMBL" id="JAPWTJ010000024">
    <property type="protein sequence ID" value="KAJ8984894.1"/>
    <property type="molecule type" value="Genomic_DNA"/>
</dbReference>
<accession>A0ABQ9K4V6</accession>
<comment type="caution">
    <text evidence="1">The sequence shown here is derived from an EMBL/GenBank/DDBJ whole genome shotgun (WGS) entry which is preliminary data.</text>
</comment>
<keyword evidence="2" id="KW-1185">Reference proteome</keyword>
<organism evidence="1 2">
    <name type="scientific">Molorchus minor</name>
    <dbReference type="NCBI Taxonomy" id="1323400"/>
    <lineage>
        <taxon>Eukaryota</taxon>
        <taxon>Metazoa</taxon>
        <taxon>Ecdysozoa</taxon>
        <taxon>Arthropoda</taxon>
        <taxon>Hexapoda</taxon>
        <taxon>Insecta</taxon>
        <taxon>Pterygota</taxon>
        <taxon>Neoptera</taxon>
        <taxon>Endopterygota</taxon>
        <taxon>Coleoptera</taxon>
        <taxon>Polyphaga</taxon>
        <taxon>Cucujiformia</taxon>
        <taxon>Chrysomeloidea</taxon>
        <taxon>Cerambycidae</taxon>
        <taxon>Lamiinae</taxon>
        <taxon>Monochamini</taxon>
        <taxon>Molorchus</taxon>
    </lineage>
</organism>
<protein>
    <submittedName>
        <fullName evidence="1">Uncharacterized protein</fullName>
    </submittedName>
</protein>
<reference evidence="1" key="1">
    <citation type="journal article" date="2023" name="Insect Mol. Biol.">
        <title>Genome sequencing provides insights into the evolution of gene families encoding plant cell wall-degrading enzymes in longhorned beetles.</title>
        <authorList>
            <person name="Shin N.R."/>
            <person name="Okamura Y."/>
            <person name="Kirsch R."/>
            <person name="Pauchet Y."/>
        </authorList>
    </citation>
    <scope>NUCLEOTIDE SEQUENCE</scope>
    <source>
        <strain evidence="1">MMC_N1</strain>
    </source>
</reference>
<evidence type="ECO:0000313" key="1">
    <source>
        <dbReference type="EMBL" id="KAJ8984894.1"/>
    </source>
</evidence>
<dbReference type="Proteomes" id="UP001162164">
    <property type="component" value="Unassembled WGS sequence"/>
</dbReference>
<evidence type="ECO:0000313" key="2">
    <source>
        <dbReference type="Proteomes" id="UP001162164"/>
    </source>
</evidence>
<gene>
    <name evidence="1" type="ORF">NQ317_002734</name>
</gene>
<proteinExistence type="predicted"/>
<name>A0ABQ9K4V6_9CUCU</name>
<sequence>MYLFKDTDAYHNNLNMKLFMYIFLSQVLLTKTLINKCGTQELAGCFCDSQFFDDHFRCLL</sequence>